<dbReference type="Gene3D" id="3.90.226.10">
    <property type="entry name" value="2-enoyl-CoA Hydratase, Chain A, domain 1"/>
    <property type="match status" value="1"/>
</dbReference>
<evidence type="ECO:0000313" key="3">
    <source>
        <dbReference type="EMBL" id="MFC3638148.1"/>
    </source>
</evidence>
<keyword evidence="4" id="KW-1185">Reference proteome</keyword>
<dbReference type="Proteomes" id="UP001595704">
    <property type="component" value="Unassembled WGS sequence"/>
</dbReference>
<dbReference type="InterPro" id="IPR051053">
    <property type="entry name" value="ECH/Chromodomain_protein"/>
</dbReference>
<dbReference type="CDD" id="cd06558">
    <property type="entry name" value="crotonase-like"/>
    <property type="match status" value="1"/>
</dbReference>
<comment type="caution">
    <text evidence="3">The sequence shown here is derived from an EMBL/GenBank/DDBJ whole genome shotgun (WGS) entry which is preliminary data.</text>
</comment>
<organism evidence="3 4">
    <name type="scientific">Camelimonas fluminis</name>
    <dbReference type="NCBI Taxonomy" id="1576911"/>
    <lineage>
        <taxon>Bacteria</taxon>
        <taxon>Pseudomonadati</taxon>
        <taxon>Pseudomonadota</taxon>
        <taxon>Alphaproteobacteria</taxon>
        <taxon>Hyphomicrobiales</taxon>
        <taxon>Chelatococcaceae</taxon>
        <taxon>Camelimonas</taxon>
    </lineage>
</organism>
<protein>
    <submittedName>
        <fullName evidence="3">Enoyl-CoA hydratase-related protein</fullName>
    </submittedName>
</protein>
<accession>A0ABV7UHZ7</accession>
<feature type="region of interest" description="Disordered" evidence="2">
    <location>
        <begin position="266"/>
        <end position="290"/>
    </location>
</feature>
<dbReference type="InterPro" id="IPR029045">
    <property type="entry name" value="ClpP/crotonase-like_dom_sf"/>
</dbReference>
<gene>
    <name evidence="3" type="ORF">ACFONL_12325</name>
</gene>
<dbReference type="RefSeq" id="WP_191319538.1">
    <property type="nucleotide sequence ID" value="NZ_BNCG01000009.1"/>
</dbReference>
<dbReference type="PANTHER" id="PTHR43684">
    <property type="match status" value="1"/>
</dbReference>
<name>A0ABV7UHZ7_9HYPH</name>
<dbReference type="InterPro" id="IPR014748">
    <property type="entry name" value="Enoyl-CoA_hydra_C"/>
</dbReference>
<evidence type="ECO:0000313" key="4">
    <source>
        <dbReference type="Proteomes" id="UP001595704"/>
    </source>
</evidence>
<sequence length="290" mass="30942">MDYTQILCEQDGPVMVITLNRPDKLNAFTGVMGMEIADAFQRADADDSVRAVVMTGAGRAFCAGADVSAGAKSFDTTDPHGAGNFGQRLANGGRSTGVSFVHAIFNCRKPSIAAINGGCVGVGATMTLPMDVRICSSNAKIGFIFARRGLVPEAGSAWFLPQIVGLPQALRWSITGSTFGAEEALRGGLVEEVTAPEDLLARAKAIAIEMTAESAPVSVALTRQLLWRYATQPDPRHLLSIDGPMSMERGAHADVREGVQAFLDKRKPSFPGKVSQDMPSQYPWWEQGEP</sequence>
<evidence type="ECO:0000256" key="1">
    <source>
        <dbReference type="ARBA" id="ARBA00005254"/>
    </source>
</evidence>
<dbReference type="SUPFAM" id="SSF52096">
    <property type="entry name" value="ClpP/crotonase"/>
    <property type="match status" value="1"/>
</dbReference>
<comment type="similarity">
    <text evidence="1">Belongs to the enoyl-CoA hydratase/isomerase family.</text>
</comment>
<dbReference type="InterPro" id="IPR001753">
    <property type="entry name" value="Enoyl-CoA_hydra/iso"/>
</dbReference>
<dbReference type="PANTHER" id="PTHR43684:SF4">
    <property type="entry name" value="ENOYL-COA HYDRATASE_ISOMERASE FAMILY PROTEIN (AFU_ORTHOLOGUE AFUA_1G01890)"/>
    <property type="match status" value="1"/>
</dbReference>
<evidence type="ECO:0000256" key="2">
    <source>
        <dbReference type="SAM" id="MobiDB-lite"/>
    </source>
</evidence>
<dbReference type="EMBL" id="JBHRYC010000058">
    <property type="protein sequence ID" value="MFC3638148.1"/>
    <property type="molecule type" value="Genomic_DNA"/>
</dbReference>
<reference evidence="4" key="1">
    <citation type="journal article" date="2019" name="Int. J. Syst. Evol. Microbiol.">
        <title>The Global Catalogue of Microorganisms (GCM) 10K type strain sequencing project: providing services to taxonomists for standard genome sequencing and annotation.</title>
        <authorList>
            <consortium name="The Broad Institute Genomics Platform"/>
            <consortium name="The Broad Institute Genome Sequencing Center for Infectious Disease"/>
            <person name="Wu L."/>
            <person name="Ma J."/>
        </authorList>
    </citation>
    <scope>NUCLEOTIDE SEQUENCE [LARGE SCALE GENOMIC DNA]</scope>
    <source>
        <strain evidence="4">KCTC 42282</strain>
    </source>
</reference>
<dbReference type="NCBIfam" id="NF006109">
    <property type="entry name" value="PRK08260.1"/>
    <property type="match status" value="1"/>
</dbReference>
<dbReference type="Gene3D" id="1.10.12.10">
    <property type="entry name" value="Lyase 2-enoyl-coa Hydratase, Chain A, domain 2"/>
    <property type="match status" value="1"/>
</dbReference>
<proteinExistence type="inferred from homology"/>
<dbReference type="Pfam" id="PF00378">
    <property type="entry name" value="ECH_1"/>
    <property type="match status" value="1"/>
</dbReference>